<evidence type="ECO:0000259" key="10">
    <source>
        <dbReference type="PROSITE" id="PS50234"/>
    </source>
</evidence>
<dbReference type="Pfam" id="PF00092">
    <property type="entry name" value="VWA"/>
    <property type="match status" value="1"/>
</dbReference>
<evidence type="ECO:0000313" key="11">
    <source>
        <dbReference type="EMBL" id="CAH7128335.1"/>
    </source>
</evidence>
<dbReference type="GO" id="GO:0005886">
    <property type="term" value="C:plasma membrane"/>
    <property type="evidence" value="ECO:0007669"/>
    <property type="project" value="TreeGrafter"/>
</dbReference>
<evidence type="ECO:0000256" key="2">
    <source>
        <dbReference type="ARBA" id="ARBA00008095"/>
    </source>
</evidence>
<evidence type="ECO:0000256" key="6">
    <source>
        <dbReference type="ARBA" id="ARBA00022989"/>
    </source>
</evidence>
<dbReference type="InterPro" id="IPR008400">
    <property type="entry name" value="Anthrax_toxin_rcpt_extracel"/>
</dbReference>
<dbReference type="EMBL" id="CALSGD010001551">
    <property type="protein sequence ID" value="CAH7128335.1"/>
    <property type="molecule type" value="Genomic_DNA"/>
</dbReference>
<sequence length="600" mass="66280">MLGCCPQIPQSVSLLFALLPSLLSTGNSLYQYPDWEYYPGLGLGSRNFHHHEDQNLRHRWHRRNSKEEPCQATPDIYFVLDKSDSMLHAWVHFNKFVVDMVQRLSNQDLRVSLITFSCKGTTILPITGDREEIHKGLKRLKYSIPAGREHVYRGLWNANKQIIKVNSGGVQRPSMIISLLNSPLDDDTYKYSMGEADDARKMGASVYTVGVGHSKKAQVVGLADKPENAFANKKAEHLKDLIFPLASKACPSLKSSDTSIICIRESNPVVLRGYGFDFVMHKEEVICRFYLSDIDGSFRDVKAINLTKTTVTCPGPIVELPGKVIYVLLSLDNGRNFMNNNVFVASKPCGAVLYTVQTTTTTTTRRPTTKTTRTTTTTTTTTPSTTTTTTTTTTLPMATESPATIPLVTEELKPSSDKFIFAPILLALLLTLLLIGCFWQLCCLPPVEELPPPKPQPQPKEKKELSALVSPPAPAPAVNPSPIVIVCCCTCGGLCVSRDTEGNVIVCNCNHLSCHQLPLMWPQSADQGQYTNVDLMKALCAQETCGPRVSLPPSQEYLPLESCPQGHHFPGICSRLPSRSQLLISPSWVPRARLSLPPMK</sequence>
<evidence type="ECO:0000256" key="8">
    <source>
        <dbReference type="SAM" id="MobiDB-lite"/>
    </source>
</evidence>
<keyword evidence="12" id="KW-1185">Reference proteome</keyword>
<reference evidence="11" key="1">
    <citation type="submission" date="2022-06" db="EMBL/GenBank/DDBJ databases">
        <authorList>
            <person name="Andreotti S."/>
            <person name="Wyler E."/>
        </authorList>
    </citation>
    <scope>NUCLEOTIDE SEQUENCE</scope>
</reference>
<keyword evidence="3" id="KW-0812">Transmembrane</keyword>
<evidence type="ECO:0000256" key="3">
    <source>
        <dbReference type="ARBA" id="ARBA00022692"/>
    </source>
</evidence>
<comment type="subcellular location">
    <subcellularLocation>
        <location evidence="1">Membrane</location>
        <topology evidence="1">Single-pass type I membrane protein</topology>
    </subcellularLocation>
</comment>
<evidence type="ECO:0000313" key="12">
    <source>
        <dbReference type="Proteomes" id="UP001152836"/>
    </source>
</evidence>
<dbReference type="GO" id="GO:0009986">
    <property type="term" value="C:cell surface"/>
    <property type="evidence" value="ECO:0007669"/>
    <property type="project" value="TreeGrafter"/>
</dbReference>
<feature type="region of interest" description="Disordered" evidence="8">
    <location>
        <begin position="363"/>
        <end position="392"/>
    </location>
</feature>
<evidence type="ECO:0000256" key="1">
    <source>
        <dbReference type="ARBA" id="ARBA00004479"/>
    </source>
</evidence>
<accession>A0AAV0A2F9</accession>
<comment type="caution">
    <text evidence="11">The sequence shown here is derived from an EMBL/GenBank/DDBJ whole genome shotgun (WGS) entry which is preliminary data.</text>
</comment>
<dbReference type="PANTHER" id="PTHR16059:SF30">
    <property type="entry name" value="GENE, 30083-RELATED"/>
    <property type="match status" value="1"/>
</dbReference>
<dbReference type="SUPFAM" id="SSF53300">
    <property type="entry name" value="vWA-like"/>
    <property type="match status" value="1"/>
</dbReference>
<dbReference type="Proteomes" id="UP001152836">
    <property type="component" value="Unassembled WGS sequence"/>
</dbReference>
<evidence type="ECO:0000256" key="5">
    <source>
        <dbReference type="ARBA" id="ARBA00022729"/>
    </source>
</evidence>
<organism evidence="11 12">
    <name type="scientific">Phodopus roborovskii</name>
    <name type="common">Roborovski's desert hamster</name>
    <name type="synonym">Cricetulus roborovskii</name>
    <dbReference type="NCBI Taxonomy" id="109678"/>
    <lineage>
        <taxon>Eukaryota</taxon>
        <taxon>Metazoa</taxon>
        <taxon>Chordata</taxon>
        <taxon>Craniata</taxon>
        <taxon>Vertebrata</taxon>
        <taxon>Euteleostomi</taxon>
        <taxon>Mammalia</taxon>
        <taxon>Eutheria</taxon>
        <taxon>Euarchontoglires</taxon>
        <taxon>Glires</taxon>
        <taxon>Rodentia</taxon>
        <taxon>Myomorpha</taxon>
        <taxon>Muroidea</taxon>
        <taxon>Cricetidae</taxon>
        <taxon>Cricetinae</taxon>
        <taxon>Phodopus</taxon>
    </lineage>
</organism>
<keyword evidence="6" id="KW-1133">Transmembrane helix</keyword>
<dbReference type="PROSITE" id="PS50234">
    <property type="entry name" value="VWFA"/>
    <property type="match status" value="1"/>
</dbReference>
<keyword evidence="4" id="KW-0479">Metal-binding</keyword>
<dbReference type="Pfam" id="PF05587">
    <property type="entry name" value="Anth_Ig"/>
    <property type="match status" value="1"/>
</dbReference>
<feature type="chain" id="PRO_5043404113" evidence="9">
    <location>
        <begin position="29"/>
        <end position="600"/>
    </location>
</feature>
<name>A0AAV0A2F9_PHORO</name>
<dbReference type="PANTHER" id="PTHR16059">
    <property type="entry name" value="ANTHRAX TOXIN RECEPTOR"/>
    <property type="match status" value="1"/>
</dbReference>
<comment type="similarity">
    <text evidence="2">Belongs to the ATR family.</text>
</comment>
<proteinExistence type="inferred from homology"/>
<dbReference type="SMART" id="SM00327">
    <property type="entry name" value="VWA"/>
    <property type="match status" value="1"/>
</dbReference>
<dbReference type="GO" id="GO:0004888">
    <property type="term" value="F:transmembrane signaling receptor activity"/>
    <property type="evidence" value="ECO:0007669"/>
    <property type="project" value="TreeGrafter"/>
</dbReference>
<feature type="signal peptide" evidence="9">
    <location>
        <begin position="1"/>
        <end position="28"/>
    </location>
</feature>
<dbReference type="InterPro" id="IPR002035">
    <property type="entry name" value="VWF_A"/>
</dbReference>
<keyword evidence="5 9" id="KW-0732">Signal</keyword>
<dbReference type="GO" id="GO:0046872">
    <property type="term" value="F:metal ion binding"/>
    <property type="evidence" value="ECO:0007669"/>
    <property type="project" value="UniProtKB-KW"/>
</dbReference>
<evidence type="ECO:0000256" key="9">
    <source>
        <dbReference type="SAM" id="SignalP"/>
    </source>
</evidence>
<feature type="domain" description="VWFA" evidence="10">
    <location>
        <begin position="75"/>
        <end position="245"/>
    </location>
</feature>
<dbReference type="Gene3D" id="3.40.50.410">
    <property type="entry name" value="von Willebrand factor, type A domain"/>
    <property type="match status" value="1"/>
</dbReference>
<protein>
    <submittedName>
        <fullName evidence="11">Gm30083 protein</fullName>
    </submittedName>
</protein>
<dbReference type="AlphaFoldDB" id="A0AAV0A2F9"/>
<evidence type="ECO:0000256" key="4">
    <source>
        <dbReference type="ARBA" id="ARBA00022723"/>
    </source>
</evidence>
<dbReference type="InterPro" id="IPR036465">
    <property type="entry name" value="vWFA_dom_sf"/>
</dbReference>
<keyword evidence="7" id="KW-0472">Membrane</keyword>
<evidence type="ECO:0000256" key="7">
    <source>
        <dbReference type="ARBA" id="ARBA00023136"/>
    </source>
</evidence>
<feature type="region of interest" description="Disordered" evidence="8">
    <location>
        <begin position="452"/>
        <end position="471"/>
    </location>
</feature>
<gene>
    <name evidence="11" type="primary">Gm30083</name>
    <name evidence="11" type="ORF">PHOROB_LOCUS14453</name>
</gene>